<evidence type="ECO:0000313" key="2">
    <source>
        <dbReference type="EMBL" id="QLL29958.1"/>
    </source>
</evidence>
<dbReference type="InterPro" id="IPR018588">
    <property type="entry name" value="Dihaem_cytochrome-c"/>
</dbReference>
<accession>A0A7D6JJW7</accession>
<name>A0A7D6JJW7_9CYAN</name>
<evidence type="ECO:0000313" key="3">
    <source>
        <dbReference type="Proteomes" id="UP000261812"/>
    </source>
</evidence>
<sequence>MKGLNISKIRQHWRWGVGAVLLMLCALVGSALAAIATPDFSGTVDVLPLNAQLGAQIYLRRCGSCHLAVPPETLPTQAWQVLIQDTNHYGATLEPIPRPELVPLWNYLRTYSRPLPNDAQIPFRVGRSPFFRILHPRVEVPRPVTLDGCAQCHPKATLFNFRELSPQWQDSP</sequence>
<dbReference type="Pfam" id="PF09626">
    <property type="entry name" value="DHC"/>
    <property type="match status" value="1"/>
</dbReference>
<evidence type="ECO:0000256" key="1">
    <source>
        <dbReference type="SAM" id="SignalP"/>
    </source>
</evidence>
<keyword evidence="3" id="KW-1185">Reference proteome</keyword>
<dbReference type="Proteomes" id="UP000261812">
    <property type="component" value="Chromosome"/>
</dbReference>
<reference evidence="3" key="1">
    <citation type="submission" date="2018-09" db="EMBL/GenBank/DDBJ databases">
        <title>Complete genome sequence of thermophilic cyanobacteria strain Thermosynechococcus elongatus PKUAC-SCTE542.</title>
        <authorList>
            <person name="Liang Y."/>
            <person name="Tang J."/>
            <person name="Daroch M."/>
        </authorList>
    </citation>
    <scope>NUCLEOTIDE SEQUENCE [LARGE SCALE GENOMIC DNA]</scope>
    <source>
        <strain evidence="3">E542</strain>
    </source>
</reference>
<dbReference type="KEGG" id="tsq:D3A95_05570"/>
<dbReference type="AlphaFoldDB" id="A0A7D6JJW7"/>
<keyword evidence="1" id="KW-0732">Signal</keyword>
<protein>
    <submittedName>
        <fullName evidence="2">Cytochrome C</fullName>
    </submittedName>
</protein>
<dbReference type="EMBL" id="CP032152">
    <property type="protein sequence ID" value="QLL29958.1"/>
    <property type="molecule type" value="Genomic_DNA"/>
</dbReference>
<proteinExistence type="predicted"/>
<organism evidence="2 3">
    <name type="scientific">Thermosynechococcus sichuanensis E542</name>
    <dbReference type="NCBI Taxonomy" id="2016101"/>
    <lineage>
        <taxon>Bacteria</taxon>
        <taxon>Bacillati</taxon>
        <taxon>Cyanobacteriota</taxon>
        <taxon>Cyanophyceae</taxon>
        <taxon>Acaryochloridales</taxon>
        <taxon>Thermosynechococcaceae</taxon>
        <taxon>Thermosynechococcus</taxon>
        <taxon>Thermosynechococcus sichuanensis</taxon>
    </lineage>
</organism>
<feature type="chain" id="PRO_5027990620" evidence="1">
    <location>
        <begin position="34"/>
        <end position="172"/>
    </location>
</feature>
<gene>
    <name evidence="2" type="ORF">D3A95_05570</name>
</gene>
<feature type="signal peptide" evidence="1">
    <location>
        <begin position="1"/>
        <end position="33"/>
    </location>
</feature>